<sequence length="155" mass="17055">MWFCSTIKDVEICLVPWPMPLFLTHSGQKTSLVLMRLFKFACGVDFKPDLGDGGEFGLSGHGTVVSFLNPLSPLVVLLFNAGEDYKFRQVHQEPVTLEATWEVSASEATSETMNHLGGEASSLCFHCNFTVLTSLTVYICSSIYPATSTLVLRLL</sequence>
<protein>
    <submittedName>
        <fullName evidence="1">Uncharacterized protein</fullName>
    </submittedName>
</protein>
<keyword evidence="2" id="KW-1185">Reference proteome</keyword>
<name>A0ABQ7CFA2_BRACR</name>
<evidence type="ECO:0000313" key="2">
    <source>
        <dbReference type="Proteomes" id="UP000266723"/>
    </source>
</evidence>
<comment type="caution">
    <text evidence="1">The sequence shown here is derived from an EMBL/GenBank/DDBJ whole genome shotgun (WGS) entry which is preliminary data.</text>
</comment>
<dbReference type="Proteomes" id="UP000266723">
    <property type="component" value="Unassembled WGS sequence"/>
</dbReference>
<accession>A0ABQ7CFA2</accession>
<proteinExistence type="predicted"/>
<evidence type="ECO:0000313" key="1">
    <source>
        <dbReference type="EMBL" id="KAF3550267.1"/>
    </source>
</evidence>
<gene>
    <name evidence="1" type="ORF">DY000_02002656</name>
</gene>
<organism evidence="1 2">
    <name type="scientific">Brassica cretica</name>
    <name type="common">Mustard</name>
    <dbReference type="NCBI Taxonomy" id="69181"/>
    <lineage>
        <taxon>Eukaryota</taxon>
        <taxon>Viridiplantae</taxon>
        <taxon>Streptophyta</taxon>
        <taxon>Embryophyta</taxon>
        <taxon>Tracheophyta</taxon>
        <taxon>Spermatophyta</taxon>
        <taxon>Magnoliopsida</taxon>
        <taxon>eudicotyledons</taxon>
        <taxon>Gunneridae</taxon>
        <taxon>Pentapetalae</taxon>
        <taxon>rosids</taxon>
        <taxon>malvids</taxon>
        <taxon>Brassicales</taxon>
        <taxon>Brassicaceae</taxon>
        <taxon>Brassiceae</taxon>
        <taxon>Brassica</taxon>
    </lineage>
</organism>
<reference evidence="1 2" key="1">
    <citation type="journal article" date="2020" name="BMC Genomics">
        <title>Intraspecific diversification of the crop wild relative Brassica cretica Lam. using demographic model selection.</title>
        <authorList>
            <person name="Kioukis A."/>
            <person name="Michalopoulou V.A."/>
            <person name="Briers L."/>
            <person name="Pirintsos S."/>
            <person name="Studholme D.J."/>
            <person name="Pavlidis P."/>
            <person name="Sarris P.F."/>
        </authorList>
    </citation>
    <scope>NUCLEOTIDE SEQUENCE [LARGE SCALE GENOMIC DNA]</scope>
    <source>
        <strain evidence="2">cv. PFS-1207/04</strain>
    </source>
</reference>
<dbReference type="EMBL" id="QGKV02000832">
    <property type="protein sequence ID" value="KAF3550267.1"/>
    <property type="molecule type" value="Genomic_DNA"/>
</dbReference>